<dbReference type="GO" id="GO:0005737">
    <property type="term" value="C:cytoplasm"/>
    <property type="evidence" value="ECO:0007669"/>
    <property type="project" value="UniProtKB-SubCell"/>
</dbReference>
<dbReference type="GO" id="GO:0051287">
    <property type="term" value="F:NAD binding"/>
    <property type="evidence" value="ECO:0007669"/>
    <property type="project" value="UniProtKB-ARBA"/>
</dbReference>
<dbReference type="PANTHER" id="PTHR20275">
    <property type="entry name" value="NAD KINASE"/>
    <property type="match status" value="1"/>
</dbReference>
<evidence type="ECO:0000256" key="2">
    <source>
        <dbReference type="ARBA" id="ARBA00022777"/>
    </source>
</evidence>
<organism evidence="7 8">
    <name type="scientific">Candidatus Muproteobacteria bacterium RBG_16_65_31</name>
    <dbReference type="NCBI Taxonomy" id="1817759"/>
    <lineage>
        <taxon>Bacteria</taxon>
        <taxon>Pseudomonadati</taxon>
        <taxon>Pseudomonadota</taxon>
        <taxon>Candidatus Muproteobacteria</taxon>
    </lineage>
</organism>
<dbReference type="Gene3D" id="3.40.50.10330">
    <property type="entry name" value="Probable inorganic polyphosphate/atp-NAD kinase, domain 1"/>
    <property type="match status" value="1"/>
</dbReference>
<gene>
    <name evidence="6" type="primary">nadK</name>
    <name evidence="7" type="ORF">A2V92_05210</name>
</gene>
<keyword evidence="6" id="KW-0067">ATP-binding</keyword>
<dbReference type="GO" id="GO:0003951">
    <property type="term" value="F:NAD+ kinase activity"/>
    <property type="evidence" value="ECO:0007669"/>
    <property type="project" value="UniProtKB-UniRule"/>
</dbReference>
<evidence type="ECO:0000256" key="1">
    <source>
        <dbReference type="ARBA" id="ARBA00022679"/>
    </source>
</evidence>
<feature type="binding site" evidence="6">
    <location>
        <position position="245"/>
    </location>
    <ligand>
        <name>NAD(+)</name>
        <dbReference type="ChEBI" id="CHEBI:57540"/>
    </ligand>
</feature>
<reference evidence="7 8" key="1">
    <citation type="journal article" date="2016" name="Nat. Commun.">
        <title>Thousands of microbial genomes shed light on interconnected biogeochemical processes in an aquifer system.</title>
        <authorList>
            <person name="Anantharaman K."/>
            <person name="Brown C.T."/>
            <person name="Hug L.A."/>
            <person name="Sharon I."/>
            <person name="Castelle C.J."/>
            <person name="Probst A.J."/>
            <person name="Thomas B.C."/>
            <person name="Singh A."/>
            <person name="Wilkins M.J."/>
            <person name="Karaoz U."/>
            <person name="Brodie E.L."/>
            <person name="Williams K.H."/>
            <person name="Hubbard S.S."/>
            <person name="Banfield J.F."/>
        </authorList>
    </citation>
    <scope>NUCLEOTIDE SEQUENCE [LARGE SCALE GENOMIC DNA]</scope>
</reference>
<keyword evidence="6" id="KW-0963">Cytoplasm</keyword>
<sequence length="289" mass="30914">MPAFNPVALIGRHNGGTSTESLTALGRFLAQRGCQVLLEKATAAACAVEGFEVADYAELGARAQLAVVLGGDGSMLSAARHLAAHGVPLVGVNQGRLGFMTDIALGRMLEVTGQLLDGQYSIEERTMLAAEVVRGGQSVFATLALNDVVVNKGAVGRLIEFSVHVDGEFVYDVRSDGLIVSTPTGSTAYALSSNGPILQPGVPGVVLVPVCPHTLSNRPIAVSDRSRIEVTIRHAVDAMLNFDGQPLYDLRESDRVVIRRAQNSARFVHPPGYSYFAMLREKLHWSEMY</sequence>
<evidence type="ECO:0000256" key="3">
    <source>
        <dbReference type="ARBA" id="ARBA00022857"/>
    </source>
</evidence>
<evidence type="ECO:0000256" key="6">
    <source>
        <dbReference type="HAMAP-Rule" id="MF_00361"/>
    </source>
</evidence>
<dbReference type="GO" id="GO:0006741">
    <property type="term" value="P:NADP+ biosynthetic process"/>
    <property type="evidence" value="ECO:0007669"/>
    <property type="project" value="UniProtKB-UniRule"/>
</dbReference>
<dbReference type="HAMAP" id="MF_00361">
    <property type="entry name" value="NAD_kinase"/>
    <property type="match status" value="1"/>
</dbReference>
<keyword evidence="4 6" id="KW-0520">NAD</keyword>
<keyword evidence="6" id="KW-0547">Nucleotide-binding</keyword>
<comment type="subcellular location">
    <subcellularLocation>
        <location evidence="6">Cytoplasm</location>
    </subcellularLocation>
</comment>
<protein>
    <recommendedName>
        <fullName evidence="6">NAD kinase</fullName>
        <ecNumber evidence="6">2.7.1.23</ecNumber>
    </recommendedName>
    <alternativeName>
        <fullName evidence="6">ATP-dependent NAD kinase</fullName>
    </alternativeName>
</protein>
<comment type="caution">
    <text evidence="6">Lacks conserved residue(s) required for the propagation of feature annotation.</text>
</comment>
<evidence type="ECO:0000256" key="5">
    <source>
        <dbReference type="ARBA" id="ARBA00047925"/>
    </source>
</evidence>
<dbReference type="Proteomes" id="UP000179344">
    <property type="component" value="Unassembled WGS sequence"/>
</dbReference>
<name>A0A1F6TGM2_9PROT</name>
<dbReference type="InterPro" id="IPR017438">
    <property type="entry name" value="ATP-NAD_kinase_N"/>
</dbReference>
<dbReference type="Pfam" id="PF01513">
    <property type="entry name" value="NAD_kinase"/>
    <property type="match status" value="1"/>
</dbReference>
<dbReference type="PANTHER" id="PTHR20275:SF0">
    <property type="entry name" value="NAD KINASE"/>
    <property type="match status" value="1"/>
</dbReference>
<dbReference type="GO" id="GO:0046872">
    <property type="term" value="F:metal ion binding"/>
    <property type="evidence" value="ECO:0007669"/>
    <property type="project" value="UniProtKB-UniRule"/>
</dbReference>
<evidence type="ECO:0000313" key="7">
    <source>
        <dbReference type="EMBL" id="OGI44283.1"/>
    </source>
</evidence>
<dbReference type="EC" id="2.7.1.23" evidence="6"/>
<comment type="similarity">
    <text evidence="6">Belongs to the NAD kinase family.</text>
</comment>
<feature type="binding site" evidence="6">
    <location>
        <begin position="146"/>
        <end position="147"/>
    </location>
    <ligand>
        <name>NAD(+)</name>
        <dbReference type="ChEBI" id="CHEBI:57540"/>
    </ligand>
</feature>
<dbReference type="SUPFAM" id="SSF111331">
    <property type="entry name" value="NAD kinase/diacylglycerol kinase-like"/>
    <property type="match status" value="1"/>
</dbReference>
<feature type="binding site" evidence="6">
    <location>
        <position position="176"/>
    </location>
    <ligand>
        <name>NAD(+)</name>
        <dbReference type="ChEBI" id="CHEBI:57540"/>
    </ligand>
</feature>
<comment type="catalytic activity">
    <reaction evidence="5 6">
        <text>NAD(+) + ATP = ADP + NADP(+) + H(+)</text>
        <dbReference type="Rhea" id="RHEA:18629"/>
        <dbReference type="ChEBI" id="CHEBI:15378"/>
        <dbReference type="ChEBI" id="CHEBI:30616"/>
        <dbReference type="ChEBI" id="CHEBI:57540"/>
        <dbReference type="ChEBI" id="CHEBI:58349"/>
        <dbReference type="ChEBI" id="CHEBI:456216"/>
        <dbReference type="EC" id="2.7.1.23"/>
    </reaction>
</comment>
<feature type="active site" description="Proton acceptor" evidence="6">
    <location>
        <position position="72"/>
    </location>
</feature>
<dbReference type="Gene3D" id="2.60.200.30">
    <property type="entry name" value="Probable inorganic polyphosphate/atp-NAD kinase, domain 2"/>
    <property type="match status" value="1"/>
</dbReference>
<feature type="binding site" evidence="6">
    <location>
        <position position="157"/>
    </location>
    <ligand>
        <name>NAD(+)</name>
        <dbReference type="ChEBI" id="CHEBI:57540"/>
    </ligand>
</feature>
<evidence type="ECO:0000313" key="8">
    <source>
        <dbReference type="Proteomes" id="UP000179344"/>
    </source>
</evidence>
<keyword evidence="1 6" id="KW-0808">Transferase</keyword>
<dbReference type="InterPro" id="IPR002504">
    <property type="entry name" value="NADK"/>
</dbReference>
<comment type="cofactor">
    <cofactor evidence="6">
        <name>a divalent metal cation</name>
        <dbReference type="ChEBI" id="CHEBI:60240"/>
    </cofactor>
</comment>
<dbReference type="NCBIfam" id="NF002306">
    <property type="entry name" value="PRK01231.1"/>
    <property type="match status" value="1"/>
</dbReference>
<dbReference type="EMBL" id="MFST01000058">
    <property type="protein sequence ID" value="OGI44283.1"/>
    <property type="molecule type" value="Genomic_DNA"/>
</dbReference>
<feature type="binding site" evidence="6">
    <location>
        <begin position="187"/>
        <end position="192"/>
    </location>
    <ligand>
        <name>NAD(+)</name>
        <dbReference type="ChEBI" id="CHEBI:57540"/>
    </ligand>
</feature>
<dbReference type="InterPro" id="IPR016064">
    <property type="entry name" value="NAD/diacylglycerol_kinase_sf"/>
</dbReference>
<dbReference type="Pfam" id="PF20143">
    <property type="entry name" value="NAD_kinase_C"/>
    <property type="match status" value="1"/>
</dbReference>
<dbReference type="GO" id="GO:0005524">
    <property type="term" value="F:ATP binding"/>
    <property type="evidence" value="ECO:0007669"/>
    <property type="project" value="UniProtKB-KW"/>
</dbReference>
<proteinExistence type="inferred from homology"/>
<feature type="binding site" evidence="6">
    <location>
        <position position="174"/>
    </location>
    <ligand>
        <name>NAD(+)</name>
        <dbReference type="ChEBI" id="CHEBI:57540"/>
    </ligand>
</feature>
<keyword evidence="2 6" id="KW-0418">Kinase</keyword>
<feature type="binding site" evidence="6">
    <location>
        <begin position="72"/>
        <end position="73"/>
    </location>
    <ligand>
        <name>NAD(+)</name>
        <dbReference type="ChEBI" id="CHEBI:57540"/>
    </ligand>
</feature>
<accession>A0A1F6TGM2</accession>
<evidence type="ECO:0000256" key="4">
    <source>
        <dbReference type="ARBA" id="ARBA00023027"/>
    </source>
</evidence>
<keyword evidence="3 6" id="KW-0521">NADP</keyword>
<comment type="caution">
    <text evidence="7">The sequence shown here is derived from an EMBL/GenBank/DDBJ whole genome shotgun (WGS) entry which is preliminary data.</text>
</comment>
<dbReference type="GO" id="GO:0019674">
    <property type="term" value="P:NAD+ metabolic process"/>
    <property type="evidence" value="ECO:0007669"/>
    <property type="project" value="InterPro"/>
</dbReference>
<dbReference type="NCBIfam" id="NF002561">
    <property type="entry name" value="PRK02155.1"/>
    <property type="match status" value="1"/>
</dbReference>
<comment type="function">
    <text evidence="6">Involved in the regulation of the intracellular balance of NAD and NADP, and is a key enzyme in the biosynthesis of NADP. Catalyzes specifically the phosphorylation on 2'-hydroxyl of the adenosine moiety of NAD to yield NADP.</text>
</comment>
<dbReference type="AlphaFoldDB" id="A0A1F6TGM2"/>
<dbReference type="InterPro" id="IPR017437">
    <property type="entry name" value="ATP-NAD_kinase_PpnK-typ_C"/>
</dbReference>